<evidence type="ECO:0000259" key="1">
    <source>
        <dbReference type="Pfam" id="PF01814"/>
    </source>
</evidence>
<reference evidence="2 3" key="1">
    <citation type="journal article" date="2018" name="Microbiome">
        <title>Fine metagenomic profile of the Mediterranean stratified and mixed water columns revealed by assembly and recruitment.</title>
        <authorList>
            <person name="Haro-Moreno J.M."/>
            <person name="Lopez-Perez M."/>
            <person name="De La Torre J.R."/>
            <person name="Picazo A."/>
            <person name="Camacho A."/>
            <person name="Rodriguez-Valera F."/>
        </authorList>
    </citation>
    <scope>NUCLEOTIDE SEQUENCE [LARGE SCALE GENOMIC DNA]</scope>
    <source>
        <strain evidence="2">MED-G57</strain>
    </source>
</reference>
<gene>
    <name evidence="2" type="ORF">DBW71_03900</name>
</gene>
<dbReference type="Gene3D" id="1.20.120.520">
    <property type="entry name" value="nmb1532 protein domain like"/>
    <property type="match status" value="1"/>
</dbReference>
<dbReference type="AlphaFoldDB" id="A0A368DPJ2"/>
<dbReference type="Proteomes" id="UP000253570">
    <property type="component" value="Unassembled WGS sequence"/>
</dbReference>
<dbReference type="Pfam" id="PF01814">
    <property type="entry name" value="Hemerythrin"/>
    <property type="match status" value="1"/>
</dbReference>
<feature type="domain" description="Hemerythrin-like" evidence="1">
    <location>
        <begin position="47"/>
        <end position="185"/>
    </location>
</feature>
<dbReference type="InterPro" id="IPR012312">
    <property type="entry name" value="Hemerythrin-like"/>
</dbReference>
<evidence type="ECO:0000313" key="2">
    <source>
        <dbReference type="EMBL" id="RCL73246.1"/>
    </source>
</evidence>
<proteinExistence type="predicted"/>
<comment type="caution">
    <text evidence="2">The sequence shown here is derived from an EMBL/GenBank/DDBJ whole genome shotgun (WGS) entry which is preliminary data.</text>
</comment>
<accession>A0A368DPJ2</accession>
<evidence type="ECO:0000313" key="3">
    <source>
        <dbReference type="Proteomes" id="UP000253570"/>
    </source>
</evidence>
<sequence length="197" mass="22946">MKIKKYDQLGKRDGLPKDLQKLLEKYPRDSWGEDVLNGNWVAFWLGRHSLFRKISTSIHDIIERKLDSKLSTESFLRQYSQLMSLMLKNLDSHHAVEDNYIFPKFYNKSKQFIYGLDLLENDHLLIHHSIDNVVHAGNKLLSLGLTSENGNLIDNLGKYKVINDKFDTLLKSHLNDEEDLLIPLVNMYGEEYFGLGH</sequence>
<organism evidence="2 3">
    <name type="scientific">PS1 clade bacterium</name>
    <dbReference type="NCBI Taxonomy" id="2175152"/>
    <lineage>
        <taxon>Bacteria</taxon>
        <taxon>Pseudomonadati</taxon>
        <taxon>Pseudomonadota</taxon>
        <taxon>Alphaproteobacteria</taxon>
        <taxon>PS1 clade</taxon>
    </lineage>
</organism>
<protein>
    <recommendedName>
        <fullName evidence="1">Hemerythrin-like domain-containing protein</fullName>
    </recommendedName>
</protein>
<name>A0A368DPJ2_9PROT</name>
<dbReference type="EMBL" id="QOQD01000008">
    <property type="protein sequence ID" value="RCL73246.1"/>
    <property type="molecule type" value="Genomic_DNA"/>
</dbReference>